<evidence type="ECO:0000256" key="1">
    <source>
        <dbReference type="SAM" id="Phobius"/>
    </source>
</evidence>
<accession>A0A1B6K8R7</accession>
<protein>
    <submittedName>
        <fullName evidence="2">Uncharacterized protein</fullName>
    </submittedName>
</protein>
<sequence length="196" mass="23036">WTLNSRLFENHAATAYSLLDVDILDPITTDHEGEWECVVVQVQYNLTWVTAWFRLKVKDSSTFALMFDTVFIGDYFRLFGKNTKWNTFFALLFSLPLICIVAFIVINYKFGGKYKLKTYLSKYIFKTVDRDNEDQEHLLKSKHRKEYLEFVTPQKRRSSYIKHDGSINLNVIKPKEQSLKNPLHLSKPKETAHSSI</sequence>
<keyword evidence="1" id="KW-1133">Transmembrane helix</keyword>
<keyword evidence="1" id="KW-0812">Transmembrane</keyword>
<reference evidence="2" key="1">
    <citation type="submission" date="2015-11" db="EMBL/GenBank/DDBJ databases">
        <title>De novo transcriptome assembly of four potential Pierce s Disease insect vectors from Arizona vineyards.</title>
        <authorList>
            <person name="Tassone E.E."/>
        </authorList>
    </citation>
    <scope>NUCLEOTIDE SEQUENCE</scope>
</reference>
<dbReference type="EMBL" id="GEBQ01032131">
    <property type="protein sequence ID" value="JAT07846.1"/>
    <property type="molecule type" value="Transcribed_RNA"/>
</dbReference>
<gene>
    <name evidence="2" type="ORF">g.736</name>
</gene>
<evidence type="ECO:0000313" key="2">
    <source>
        <dbReference type="EMBL" id="JAT07846.1"/>
    </source>
</evidence>
<name>A0A1B6K8R7_9HEMI</name>
<dbReference type="AlphaFoldDB" id="A0A1B6K8R7"/>
<organism evidence="2">
    <name type="scientific">Graphocephala atropunctata</name>
    <dbReference type="NCBI Taxonomy" id="36148"/>
    <lineage>
        <taxon>Eukaryota</taxon>
        <taxon>Metazoa</taxon>
        <taxon>Ecdysozoa</taxon>
        <taxon>Arthropoda</taxon>
        <taxon>Hexapoda</taxon>
        <taxon>Insecta</taxon>
        <taxon>Pterygota</taxon>
        <taxon>Neoptera</taxon>
        <taxon>Paraneoptera</taxon>
        <taxon>Hemiptera</taxon>
        <taxon>Auchenorrhyncha</taxon>
        <taxon>Membracoidea</taxon>
        <taxon>Cicadellidae</taxon>
        <taxon>Cicadellinae</taxon>
        <taxon>Cicadellini</taxon>
        <taxon>Graphocephala</taxon>
    </lineage>
</organism>
<proteinExistence type="predicted"/>
<keyword evidence="1" id="KW-0472">Membrane</keyword>
<feature type="transmembrane region" description="Helical" evidence="1">
    <location>
        <begin position="88"/>
        <end position="108"/>
    </location>
</feature>
<feature type="non-terminal residue" evidence="2">
    <location>
        <position position="1"/>
    </location>
</feature>